<reference evidence="2" key="1">
    <citation type="submission" date="2018-06" db="EMBL/GenBank/DDBJ databases">
        <authorList>
            <person name="Zhirakovskaya E."/>
        </authorList>
    </citation>
    <scope>NUCLEOTIDE SEQUENCE</scope>
</reference>
<dbReference type="GO" id="GO:0016301">
    <property type="term" value="F:kinase activity"/>
    <property type="evidence" value="ECO:0007669"/>
    <property type="project" value="UniProtKB-KW"/>
</dbReference>
<keyword evidence="2" id="KW-0418">Kinase</keyword>
<dbReference type="NCBIfam" id="NF004508">
    <property type="entry name" value="PRK05849.1"/>
    <property type="match status" value="1"/>
</dbReference>
<dbReference type="EMBL" id="UOFM01000124">
    <property type="protein sequence ID" value="VAW75208.1"/>
    <property type="molecule type" value="Genomic_DNA"/>
</dbReference>
<sequence length="810" mass="91023">MSTPASFAFNHHPDTPSVLHFGTKAETLARLKPVLRGASIIDLQYFSVGEWRENRQDLLDRIQAAFKGQRLAVRSSSQSEDGQLQSMAGAYLTCLSVDGSSQEAIESAVEDVIRSYAGDPEDQVLVQPMLPDVAVSGVIMTHDLEHGAPYYVINYDDETGRTDSITSGDGVHKTVLVYRGRDPRYIESDRLLRFLSLAAELESLFGDVPLDIEFGLTRNGELYLFQVRQISVCKSWHPVTERRLSRQLEFIDRFIQERSCPRAGLVGDKTILGVMPDWNPAEIIGTTPRPLAISLYRELVTRDIWRQSRQTMGYRDLAGEELMVVIACHPYIDVRNSFNSFVPADVSDETAGRLVNAWLGRLESQPELHDKVEFEVVQSCMDFTFDERYEAHYKGVLGTKEFQIFRAALTRLTAENVSLKPTGSLACAWDAINLLHRRQEVRGIPGPLTGMSALNHAHRLIDECKQLGSENFSILARHAFIAESLLRSAIDRGVIDPARVALFKRSLHTITSDLMVDYESVVRSEIPREAFMKKYGHLRPGTYDITSLRYDERTDLFTQAQVYQGRQISEHFTLSTQEKQGLDQLLGEAGITTVDGIQLFEYARRAITGREWGKFVFTRNLSDALEVLLQWGEGEGLSRDDLSYLQWDELTALLRDPLLDHIDRYFIGKSEERRSELRTAQALKLGYLLRNVSDMYVIPLSRSIANFIGSGSIEAPVQMLDGRSPSIVNLFGKIACIENADPGFDWIFTKGIKGLITKFGGTNSHMAIRCAEFGLPAAIGCGEQMYKRMSTCGTVLLDCDGKRLRPVYGD</sequence>
<dbReference type="PANTHER" id="PTHR43615">
    <property type="entry name" value="PHOSPHOENOLPYRUVATE SYNTHASE-RELATED"/>
    <property type="match status" value="1"/>
</dbReference>
<protein>
    <submittedName>
        <fullName evidence="2">Phosphoenolpyruvate synthase / Pyruvate phosphate dikinase</fullName>
    </submittedName>
</protein>
<dbReference type="Gene3D" id="3.50.30.10">
    <property type="entry name" value="Phosphohistidine domain"/>
    <property type="match status" value="1"/>
</dbReference>
<dbReference type="Gene3D" id="3.30.470.20">
    <property type="entry name" value="ATP-grasp fold, B domain"/>
    <property type="match status" value="1"/>
</dbReference>
<dbReference type="AlphaFoldDB" id="A0A3B0Y3B9"/>
<accession>A0A3B0Y3B9</accession>
<keyword evidence="2" id="KW-0808">Transferase</keyword>
<organism evidence="2">
    <name type="scientific">hydrothermal vent metagenome</name>
    <dbReference type="NCBI Taxonomy" id="652676"/>
    <lineage>
        <taxon>unclassified sequences</taxon>
        <taxon>metagenomes</taxon>
        <taxon>ecological metagenomes</taxon>
    </lineage>
</organism>
<dbReference type="PANTHER" id="PTHR43615:SF1">
    <property type="entry name" value="PPDK_N DOMAIN-CONTAINING PROTEIN"/>
    <property type="match status" value="1"/>
</dbReference>
<evidence type="ECO:0000259" key="1">
    <source>
        <dbReference type="Pfam" id="PF00391"/>
    </source>
</evidence>
<dbReference type="Pfam" id="PF00391">
    <property type="entry name" value="PEP-utilizers"/>
    <property type="match status" value="1"/>
</dbReference>
<dbReference type="GO" id="GO:0005524">
    <property type="term" value="F:ATP binding"/>
    <property type="evidence" value="ECO:0007669"/>
    <property type="project" value="InterPro"/>
</dbReference>
<dbReference type="InterPro" id="IPR008279">
    <property type="entry name" value="PEP-util_enz_mobile_dom"/>
</dbReference>
<dbReference type="InterPro" id="IPR051549">
    <property type="entry name" value="PEP_Utilizing_Enz"/>
</dbReference>
<evidence type="ECO:0000313" key="2">
    <source>
        <dbReference type="EMBL" id="VAW75208.1"/>
    </source>
</evidence>
<dbReference type="SUPFAM" id="SSF56059">
    <property type="entry name" value="Glutathione synthetase ATP-binding domain-like"/>
    <property type="match status" value="1"/>
</dbReference>
<name>A0A3B0Y3B9_9ZZZZ</name>
<keyword evidence="2" id="KW-0670">Pyruvate</keyword>
<dbReference type="InterPro" id="IPR036637">
    <property type="entry name" value="Phosphohistidine_dom_sf"/>
</dbReference>
<gene>
    <name evidence="2" type="ORF">MNBD_GAMMA14-971</name>
</gene>
<dbReference type="Gene3D" id="3.30.1490.20">
    <property type="entry name" value="ATP-grasp fold, A domain"/>
    <property type="match status" value="1"/>
</dbReference>
<dbReference type="SUPFAM" id="SSF52009">
    <property type="entry name" value="Phosphohistidine domain"/>
    <property type="match status" value="1"/>
</dbReference>
<dbReference type="InterPro" id="IPR013815">
    <property type="entry name" value="ATP_grasp_subdomain_1"/>
</dbReference>
<proteinExistence type="predicted"/>
<feature type="domain" description="PEP-utilising enzyme mobile" evidence="1">
    <location>
        <begin position="733"/>
        <end position="800"/>
    </location>
</feature>